<dbReference type="AlphaFoldDB" id="A0A974NUV6"/>
<evidence type="ECO:0000313" key="1">
    <source>
        <dbReference type="EMBL" id="QQV77345.1"/>
    </source>
</evidence>
<sequence>MRGMTWDHPRGFDPLVAASDQWERMTGQAIQWDRRSLQDFETYPVEDLARNYDLIVIDHPHVGQIADTGALVALDSLIDADALGEIAAGSVGGSFESYQWKGHQWALPIDAAAQVQAWMPGRIAGPLARWEEVMALAENGRVAVPLRPPHSLMSLFTLCGMTGVSLDPDDVDLFPPDAALAYQLLERLAARLDPIAYGSDPIAMLEDMARPDSVLAVAPLIYGYVSYAQDGFRTNTIRFADLPALEDGPCGSALGGTGIAVSAFGRQPEEAARFAAWIASGAVQRDLVASEGGQPAHAIAWDADATNATTHDFYRATRATLDRAWLRPRHRGYMDFQHQASERLNAALQAREPAASALAALNALYRASH</sequence>
<dbReference type="Gene3D" id="3.40.190.10">
    <property type="entry name" value="Periplasmic binding protein-like II"/>
    <property type="match status" value="3"/>
</dbReference>
<proteinExistence type="predicted"/>
<dbReference type="SUPFAM" id="SSF53850">
    <property type="entry name" value="Periplasmic binding protein-like II"/>
    <property type="match status" value="1"/>
</dbReference>
<evidence type="ECO:0000313" key="2">
    <source>
        <dbReference type="Proteomes" id="UP000595894"/>
    </source>
</evidence>
<accession>A0A974NUV6</accession>
<dbReference type="Pfam" id="PF13416">
    <property type="entry name" value="SBP_bac_8"/>
    <property type="match status" value="1"/>
</dbReference>
<name>A0A974NUV6_9SPHN</name>
<protein>
    <submittedName>
        <fullName evidence="1">Extracellular solute-binding protein</fullName>
    </submittedName>
</protein>
<keyword evidence="2" id="KW-1185">Reference proteome</keyword>
<reference evidence="2" key="1">
    <citation type="submission" date="2020-09" db="EMBL/GenBank/DDBJ databases">
        <title>Sphingomonas sp., a new species isolated from pork steak.</title>
        <authorList>
            <person name="Heidler von Heilborn D."/>
        </authorList>
    </citation>
    <scope>NUCLEOTIDE SEQUENCE [LARGE SCALE GENOMIC DNA]</scope>
</reference>
<dbReference type="KEGG" id="sari:H5J25_00410"/>
<dbReference type="EMBL" id="CP061035">
    <property type="protein sequence ID" value="QQV77345.1"/>
    <property type="molecule type" value="Genomic_DNA"/>
</dbReference>
<dbReference type="Proteomes" id="UP000595894">
    <property type="component" value="Chromosome"/>
</dbReference>
<dbReference type="RefSeq" id="WP_202093741.1">
    <property type="nucleotide sequence ID" value="NZ_CP061035.1"/>
</dbReference>
<gene>
    <name evidence="1" type="ORF">H5J25_00410</name>
</gene>
<dbReference type="InterPro" id="IPR006059">
    <property type="entry name" value="SBP"/>
</dbReference>
<organism evidence="1 2">
    <name type="scientific">Sphingomonas aliaeris</name>
    <dbReference type="NCBI Taxonomy" id="2759526"/>
    <lineage>
        <taxon>Bacteria</taxon>
        <taxon>Pseudomonadati</taxon>
        <taxon>Pseudomonadota</taxon>
        <taxon>Alphaproteobacteria</taxon>
        <taxon>Sphingomonadales</taxon>
        <taxon>Sphingomonadaceae</taxon>
        <taxon>Sphingomonas</taxon>
    </lineage>
</organism>